<dbReference type="InterPro" id="IPR002935">
    <property type="entry name" value="SAM_O-MeTrfase"/>
</dbReference>
<dbReference type="GO" id="GO:0008168">
    <property type="term" value="F:methyltransferase activity"/>
    <property type="evidence" value="ECO:0007669"/>
    <property type="project" value="UniProtKB-KW"/>
</dbReference>
<protein>
    <submittedName>
        <fullName evidence="4">O-methyltransferase</fullName>
        <ecNumber evidence="4">2.1.1.-</ecNumber>
    </submittedName>
</protein>
<reference evidence="5" key="1">
    <citation type="journal article" date="2019" name="Int. J. Syst. Evol. Microbiol.">
        <title>The Global Catalogue of Microorganisms (GCM) 10K type strain sequencing project: providing services to taxonomists for standard genome sequencing and annotation.</title>
        <authorList>
            <consortium name="The Broad Institute Genomics Platform"/>
            <consortium name="The Broad Institute Genome Sequencing Center for Infectious Disease"/>
            <person name="Wu L."/>
            <person name="Ma J."/>
        </authorList>
    </citation>
    <scope>NUCLEOTIDE SEQUENCE [LARGE SCALE GENOMIC DNA]</scope>
    <source>
        <strain evidence="5">CCUG 59189</strain>
    </source>
</reference>
<name>A0ABW3RZZ7_9BACL</name>
<evidence type="ECO:0000256" key="2">
    <source>
        <dbReference type="ARBA" id="ARBA00022679"/>
    </source>
</evidence>
<accession>A0ABW3RZZ7</accession>
<keyword evidence="1 4" id="KW-0489">Methyltransferase</keyword>
<dbReference type="Gene3D" id="3.40.50.150">
    <property type="entry name" value="Vaccinia Virus protein VP39"/>
    <property type="match status" value="1"/>
</dbReference>
<dbReference type="InterPro" id="IPR029063">
    <property type="entry name" value="SAM-dependent_MTases_sf"/>
</dbReference>
<organism evidence="4 5">
    <name type="scientific">Paenibacillus puldeungensis</name>
    <dbReference type="NCBI Taxonomy" id="696536"/>
    <lineage>
        <taxon>Bacteria</taxon>
        <taxon>Bacillati</taxon>
        <taxon>Bacillota</taxon>
        <taxon>Bacilli</taxon>
        <taxon>Bacillales</taxon>
        <taxon>Paenibacillaceae</taxon>
        <taxon>Paenibacillus</taxon>
    </lineage>
</organism>
<evidence type="ECO:0000313" key="5">
    <source>
        <dbReference type="Proteomes" id="UP001597262"/>
    </source>
</evidence>
<sequence length="211" mass="23921">MTDLSDINTYINQLYEQETRLTKEKFTHTTQLEDFSPVVDDDVARYLKLLIRMIRPGKILEVGTCIGYSTTSMAQVVKEYGGRITTIEYDDKIAKQAALNFDYAGVSDAIELKIGDAMQILPSLNDKEFDFIFLDVDKRLYPVLFNDCLRILKSGGLLVAEDTLFPVLELDAKWHDLIEPIEQFNQQVIHCPELESTLLPIGDGVIVARKA</sequence>
<dbReference type="SUPFAM" id="SSF53335">
    <property type="entry name" value="S-adenosyl-L-methionine-dependent methyltransferases"/>
    <property type="match status" value="1"/>
</dbReference>
<dbReference type="EMBL" id="JBHTLM010000009">
    <property type="protein sequence ID" value="MFD1177320.1"/>
    <property type="molecule type" value="Genomic_DNA"/>
</dbReference>
<dbReference type="Proteomes" id="UP001597262">
    <property type="component" value="Unassembled WGS sequence"/>
</dbReference>
<gene>
    <name evidence="4" type="ORF">ACFQ3W_13570</name>
</gene>
<proteinExistence type="predicted"/>
<evidence type="ECO:0000256" key="1">
    <source>
        <dbReference type="ARBA" id="ARBA00022603"/>
    </source>
</evidence>
<evidence type="ECO:0000256" key="3">
    <source>
        <dbReference type="ARBA" id="ARBA00022691"/>
    </source>
</evidence>
<comment type="caution">
    <text evidence="4">The sequence shown here is derived from an EMBL/GenBank/DDBJ whole genome shotgun (WGS) entry which is preliminary data.</text>
</comment>
<dbReference type="PANTHER" id="PTHR10509:SF14">
    <property type="entry name" value="CAFFEOYL-COA O-METHYLTRANSFERASE 3-RELATED"/>
    <property type="match status" value="1"/>
</dbReference>
<keyword evidence="3" id="KW-0949">S-adenosyl-L-methionine</keyword>
<dbReference type="GO" id="GO:0032259">
    <property type="term" value="P:methylation"/>
    <property type="evidence" value="ECO:0007669"/>
    <property type="project" value="UniProtKB-KW"/>
</dbReference>
<evidence type="ECO:0000313" key="4">
    <source>
        <dbReference type="EMBL" id="MFD1177320.1"/>
    </source>
</evidence>
<dbReference type="CDD" id="cd02440">
    <property type="entry name" value="AdoMet_MTases"/>
    <property type="match status" value="1"/>
</dbReference>
<dbReference type="InterPro" id="IPR050362">
    <property type="entry name" value="Cation-dep_OMT"/>
</dbReference>
<dbReference type="Pfam" id="PF01596">
    <property type="entry name" value="Methyltransf_3"/>
    <property type="match status" value="1"/>
</dbReference>
<dbReference type="PANTHER" id="PTHR10509">
    <property type="entry name" value="O-METHYLTRANSFERASE-RELATED"/>
    <property type="match status" value="1"/>
</dbReference>
<dbReference type="EC" id="2.1.1.-" evidence="4"/>
<keyword evidence="2 4" id="KW-0808">Transferase</keyword>
<dbReference type="PROSITE" id="PS51682">
    <property type="entry name" value="SAM_OMT_I"/>
    <property type="match status" value="1"/>
</dbReference>
<dbReference type="RefSeq" id="WP_379319772.1">
    <property type="nucleotide sequence ID" value="NZ_JBHTLM010000009.1"/>
</dbReference>
<keyword evidence="5" id="KW-1185">Reference proteome</keyword>